<evidence type="ECO:0000256" key="2">
    <source>
        <dbReference type="SAM" id="SignalP"/>
    </source>
</evidence>
<feature type="chain" id="PRO_5012843783" evidence="2">
    <location>
        <begin position="18"/>
        <end position="261"/>
    </location>
</feature>
<evidence type="ECO:0000313" key="4">
    <source>
        <dbReference type="Proteomes" id="UP000186594"/>
    </source>
</evidence>
<keyword evidence="4" id="KW-1185">Reference proteome</keyword>
<organism evidence="3 4">
    <name type="scientific">Neolecta irregularis (strain DAH-3)</name>
    <dbReference type="NCBI Taxonomy" id="1198029"/>
    <lineage>
        <taxon>Eukaryota</taxon>
        <taxon>Fungi</taxon>
        <taxon>Dikarya</taxon>
        <taxon>Ascomycota</taxon>
        <taxon>Taphrinomycotina</taxon>
        <taxon>Neolectales</taxon>
        <taxon>Neolectaceae</taxon>
        <taxon>Neolecta</taxon>
    </lineage>
</organism>
<keyword evidence="2" id="KW-0732">Signal</keyword>
<name>A0A1U7LQ93_NEOID</name>
<dbReference type="Proteomes" id="UP000186594">
    <property type="component" value="Unassembled WGS sequence"/>
</dbReference>
<evidence type="ECO:0000256" key="1">
    <source>
        <dbReference type="SAM" id="MobiDB-lite"/>
    </source>
</evidence>
<proteinExistence type="predicted"/>
<feature type="region of interest" description="Disordered" evidence="1">
    <location>
        <begin position="119"/>
        <end position="158"/>
    </location>
</feature>
<dbReference type="AlphaFoldDB" id="A0A1U7LQ93"/>
<sequence>MHYAFIFLSSLASFTFGKKAPTPAQAQSIESHREEPFPNTFAFSSFSSNKIPRILRTEWRRAVIGNGKEQVTGRQLQHPKGVFEKLSSDDFPYFDDFNAKFRPVPRRGPALLSNKVRPVPRQRPALSSTQPALGTLNTDKTMENRPLQGHRYGLNPSTQPEFKARRVMKKVTNDEFDIPEDSQIETPQMRMGLASKIEGINTNEQKFAAAEKLRRKLPPNKAQKKSPLLKRNDIDEEINFPMYAQIKHPQMRKGLASANTI</sequence>
<feature type="compositionally biased region" description="Polar residues" evidence="1">
    <location>
        <begin position="125"/>
        <end position="139"/>
    </location>
</feature>
<feature type="signal peptide" evidence="2">
    <location>
        <begin position="1"/>
        <end position="17"/>
    </location>
</feature>
<evidence type="ECO:0000313" key="3">
    <source>
        <dbReference type="EMBL" id="OLL24814.1"/>
    </source>
</evidence>
<dbReference type="EMBL" id="LXFE01000603">
    <property type="protein sequence ID" value="OLL24814.1"/>
    <property type="molecule type" value="Genomic_DNA"/>
</dbReference>
<reference evidence="3 4" key="1">
    <citation type="submission" date="2016-04" db="EMBL/GenBank/DDBJ databases">
        <title>Evolutionary innovation and constraint leading to complex multicellularity in the Ascomycota.</title>
        <authorList>
            <person name="Cisse O."/>
            <person name="Nguyen A."/>
            <person name="Hewitt D.A."/>
            <person name="Jedd G."/>
            <person name="Stajich J.E."/>
        </authorList>
    </citation>
    <scope>NUCLEOTIDE SEQUENCE [LARGE SCALE GENOMIC DNA]</scope>
    <source>
        <strain evidence="3 4">DAH-3</strain>
    </source>
</reference>
<gene>
    <name evidence="3" type="ORF">NEOLI_001564</name>
</gene>
<protein>
    <submittedName>
        <fullName evidence="3">Uncharacterized protein</fullName>
    </submittedName>
</protein>
<accession>A0A1U7LQ93</accession>
<comment type="caution">
    <text evidence="3">The sequence shown here is derived from an EMBL/GenBank/DDBJ whole genome shotgun (WGS) entry which is preliminary data.</text>
</comment>